<evidence type="ECO:0000256" key="1">
    <source>
        <dbReference type="SAM" id="MobiDB-lite"/>
    </source>
</evidence>
<feature type="region of interest" description="Disordered" evidence="1">
    <location>
        <begin position="40"/>
        <end position="60"/>
    </location>
</feature>
<feature type="non-terminal residue" evidence="2">
    <location>
        <position position="1"/>
    </location>
</feature>
<reference evidence="3" key="1">
    <citation type="journal article" date="2015" name="Nat. Genet.">
        <title>The genome and transcriptome of the zoonotic hookworm Ancylostoma ceylanicum identify infection-specific gene families.</title>
        <authorList>
            <person name="Schwarz E.M."/>
            <person name="Hu Y."/>
            <person name="Antoshechkin I."/>
            <person name="Miller M.M."/>
            <person name="Sternberg P.W."/>
            <person name="Aroian R.V."/>
        </authorList>
    </citation>
    <scope>NUCLEOTIDE SEQUENCE</scope>
    <source>
        <strain evidence="3">HY135</strain>
    </source>
</reference>
<accession>A0A016W5V8</accession>
<name>A0A016W5V8_9BILA</name>
<dbReference type="AlphaFoldDB" id="A0A016W5V8"/>
<keyword evidence="3" id="KW-1185">Reference proteome</keyword>
<protein>
    <submittedName>
        <fullName evidence="2">Uncharacterized protein</fullName>
    </submittedName>
</protein>
<evidence type="ECO:0000313" key="3">
    <source>
        <dbReference type="Proteomes" id="UP000024635"/>
    </source>
</evidence>
<dbReference type="EMBL" id="JARK01000820">
    <property type="protein sequence ID" value="EYC34971.1"/>
    <property type="molecule type" value="Genomic_DNA"/>
</dbReference>
<comment type="caution">
    <text evidence="2">The sequence shown here is derived from an EMBL/GenBank/DDBJ whole genome shotgun (WGS) entry which is preliminary data.</text>
</comment>
<sequence length="60" mass="7028">PPTAYVLPEGTSMYYDFLFKRKNREATCIYICRTLKDRDSERRGSVPSVKVKQGRFIQNP</sequence>
<evidence type="ECO:0000313" key="2">
    <source>
        <dbReference type="EMBL" id="EYC34971.1"/>
    </source>
</evidence>
<dbReference type="Proteomes" id="UP000024635">
    <property type="component" value="Unassembled WGS sequence"/>
</dbReference>
<gene>
    <name evidence="2" type="primary">Acey_s1221.g3765</name>
    <name evidence="2" type="ORF">Y032_1221g3765</name>
</gene>
<proteinExistence type="predicted"/>
<organism evidence="2 3">
    <name type="scientific">Ancylostoma ceylanicum</name>
    <dbReference type="NCBI Taxonomy" id="53326"/>
    <lineage>
        <taxon>Eukaryota</taxon>
        <taxon>Metazoa</taxon>
        <taxon>Ecdysozoa</taxon>
        <taxon>Nematoda</taxon>
        <taxon>Chromadorea</taxon>
        <taxon>Rhabditida</taxon>
        <taxon>Rhabditina</taxon>
        <taxon>Rhabditomorpha</taxon>
        <taxon>Strongyloidea</taxon>
        <taxon>Ancylostomatidae</taxon>
        <taxon>Ancylostomatinae</taxon>
        <taxon>Ancylostoma</taxon>
    </lineage>
</organism>